<keyword evidence="6" id="KW-0812">Transmembrane</keyword>
<dbReference type="Pfam" id="PF00743">
    <property type="entry name" value="FMO-like"/>
    <property type="match status" value="2"/>
</dbReference>
<sequence>MKVVVIGAGPAGLVATKSLLENADSGYPFDPLVLEQEDDIGGTFRYRSYENANLVSSKQLTSFSDFRLPLKHHDHLTLEEYVQYLRDYCSHFRLNDRILLNTKVIRVSRHADGGHVVKYVQRASRDSPWESEPRTIHATYVVVCSGLHVTPSIPDIPGIPNPKDEKGPIPAVFHSAEYKSRSQLAGKRVMILGTGETGMDIAYESAKAGAAEVVLCSRAGFLSFPKLLNDFEIFGFEFKSQTGVPIDCLITNLAETAYVVNPTYTQLFLLADRDSSTPGSPAPIFDGCEYINLSFQTSSILRTIYSVSDFVIKRVLWLLTGTQAGCNQWVGELEPERLGRAYVFLNKSHKAMPYINRPYRNRPAYLDYMSRYIDPPEDSPPQTDFVVDLAPFPSHFLPNGRAVFSESKRKDYMRMKDRDIRPEVLVYATGYKQDFSFLDEDYPTADQADVRNIVKEGEESVAFIGFVRPGVGAIPPIAEMQSFFWISLIKNQVRKPIPPPHYHLLVKENARIKYGVDHSTYMSTLAKDVGAAPGLWELWREHGTHVLVCYCFGAAFTTFYRLVGPYKTASAPAIVKTELWDTITRRGILGNVIMGVIPMAFYLTLNATAYLLGIGWVLLGGRVE</sequence>
<evidence type="ECO:0000256" key="3">
    <source>
        <dbReference type="ARBA" id="ARBA00022827"/>
    </source>
</evidence>
<name>A0ABR3FY10_9AGAR</name>
<protein>
    <recommendedName>
        <fullName evidence="9">FAD/NAD(P)-binding domain-containing protein</fullName>
    </recommendedName>
</protein>
<dbReference type="InterPro" id="IPR020946">
    <property type="entry name" value="Flavin_mOase-like"/>
</dbReference>
<reference evidence="7 8" key="1">
    <citation type="submission" date="2024-02" db="EMBL/GenBank/DDBJ databases">
        <title>A draft genome for the cacao thread blight pathogen Marasmius crinis-equi.</title>
        <authorList>
            <person name="Cohen S.P."/>
            <person name="Baruah I.K."/>
            <person name="Amoako-Attah I."/>
            <person name="Bukari Y."/>
            <person name="Meinhardt L.W."/>
            <person name="Bailey B.A."/>
        </authorList>
    </citation>
    <scope>NUCLEOTIDE SEQUENCE [LARGE SCALE GENOMIC DNA]</scope>
    <source>
        <strain evidence="7 8">GH-76</strain>
    </source>
</reference>
<accession>A0ABR3FY10</accession>
<dbReference type="InterPro" id="IPR050346">
    <property type="entry name" value="FMO-like"/>
</dbReference>
<evidence type="ECO:0000313" key="8">
    <source>
        <dbReference type="Proteomes" id="UP001465976"/>
    </source>
</evidence>
<evidence type="ECO:0008006" key="9">
    <source>
        <dbReference type="Google" id="ProtNLM"/>
    </source>
</evidence>
<proteinExistence type="inferred from homology"/>
<keyword evidence="5" id="KW-0560">Oxidoreductase</keyword>
<comment type="caution">
    <text evidence="7">The sequence shown here is derived from an EMBL/GenBank/DDBJ whole genome shotgun (WGS) entry which is preliminary data.</text>
</comment>
<dbReference type="InterPro" id="IPR000960">
    <property type="entry name" value="Flavin_mOase"/>
</dbReference>
<dbReference type="PRINTS" id="PR00411">
    <property type="entry name" value="PNDRDTASEI"/>
</dbReference>
<evidence type="ECO:0000313" key="7">
    <source>
        <dbReference type="EMBL" id="KAL0580435.1"/>
    </source>
</evidence>
<evidence type="ECO:0000256" key="6">
    <source>
        <dbReference type="SAM" id="Phobius"/>
    </source>
</evidence>
<feature type="transmembrane region" description="Helical" evidence="6">
    <location>
        <begin position="599"/>
        <end position="619"/>
    </location>
</feature>
<keyword evidence="2" id="KW-0285">Flavoprotein</keyword>
<dbReference type="PRINTS" id="PR00368">
    <property type="entry name" value="FADPNR"/>
</dbReference>
<gene>
    <name evidence="7" type="ORF">V5O48_001588</name>
</gene>
<organism evidence="7 8">
    <name type="scientific">Marasmius crinis-equi</name>
    <dbReference type="NCBI Taxonomy" id="585013"/>
    <lineage>
        <taxon>Eukaryota</taxon>
        <taxon>Fungi</taxon>
        <taxon>Dikarya</taxon>
        <taxon>Basidiomycota</taxon>
        <taxon>Agaricomycotina</taxon>
        <taxon>Agaricomycetes</taxon>
        <taxon>Agaricomycetidae</taxon>
        <taxon>Agaricales</taxon>
        <taxon>Marasmiineae</taxon>
        <taxon>Marasmiaceae</taxon>
        <taxon>Marasmius</taxon>
    </lineage>
</organism>
<keyword evidence="4" id="KW-0521">NADP</keyword>
<evidence type="ECO:0000256" key="4">
    <source>
        <dbReference type="ARBA" id="ARBA00022857"/>
    </source>
</evidence>
<dbReference type="EMBL" id="JBAHYK010000031">
    <property type="protein sequence ID" value="KAL0580435.1"/>
    <property type="molecule type" value="Genomic_DNA"/>
</dbReference>
<keyword evidence="6" id="KW-1133">Transmembrane helix</keyword>
<evidence type="ECO:0000256" key="1">
    <source>
        <dbReference type="ARBA" id="ARBA00009183"/>
    </source>
</evidence>
<dbReference type="Proteomes" id="UP001465976">
    <property type="component" value="Unassembled WGS sequence"/>
</dbReference>
<dbReference type="InterPro" id="IPR036188">
    <property type="entry name" value="FAD/NAD-bd_sf"/>
</dbReference>
<dbReference type="Gene3D" id="3.50.50.60">
    <property type="entry name" value="FAD/NAD(P)-binding domain"/>
    <property type="match status" value="1"/>
</dbReference>
<dbReference type="SUPFAM" id="SSF51905">
    <property type="entry name" value="FAD/NAD(P)-binding domain"/>
    <property type="match status" value="1"/>
</dbReference>
<keyword evidence="6" id="KW-0472">Membrane</keyword>
<comment type="similarity">
    <text evidence="1">Belongs to the FMO family.</text>
</comment>
<keyword evidence="8" id="KW-1185">Reference proteome</keyword>
<evidence type="ECO:0000256" key="5">
    <source>
        <dbReference type="ARBA" id="ARBA00023002"/>
    </source>
</evidence>
<dbReference type="PANTHER" id="PTHR23023">
    <property type="entry name" value="DIMETHYLANILINE MONOOXYGENASE"/>
    <property type="match status" value="1"/>
</dbReference>
<keyword evidence="3" id="KW-0274">FAD</keyword>
<dbReference type="PIRSF" id="PIRSF000332">
    <property type="entry name" value="FMO"/>
    <property type="match status" value="1"/>
</dbReference>
<evidence type="ECO:0000256" key="2">
    <source>
        <dbReference type="ARBA" id="ARBA00022630"/>
    </source>
</evidence>